<dbReference type="PANTHER" id="PTHR32309">
    <property type="entry name" value="TYROSINE-PROTEIN KINASE"/>
    <property type="match status" value="1"/>
</dbReference>
<dbReference type="EMBL" id="WJXZ01000015">
    <property type="protein sequence ID" value="MRS65526.1"/>
    <property type="molecule type" value="Genomic_DNA"/>
</dbReference>
<comment type="caution">
    <text evidence="7">The sequence shown here is derived from an EMBL/GenBank/DDBJ whole genome shotgun (WGS) entry which is preliminary data.</text>
</comment>
<dbReference type="InterPro" id="IPR027417">
    <property type="entry name" value="P-loop_NTPase"/>
</dbReference>
<accession>A0A7K0EVE1</accession>
<dbReference type="InterPro" id="IPR005702">
    <property type="entry name" value="Wzc-like_C"/>
</dbReference>
<organism evidence="7 8">
    <name type="scientific">Larkinella terrae</name>
    <dbReference type="NCBI Taxonomy" id="2025311"/>
    <lineage>
        <taxon>Bacteria</taxon>
        <taxon>Pseudomonadati</taxon>
        <taxon>Bacteroidota</taxon>
        <taxon>Cytophagia</taxon>
        <taxon>Cytophagales</taxon>
        <taxon>Spirosomataceae</taxon>
        <taxon>Larkinella</taxon>
    </lineage>
</organism>
<sequence length="943" mass="106362">MNTIPSQSIQIKKLDIHATMMYYAKAWVWFVVSLSIAMISAYFYYSFQSPVYLVEARLLIKDEKKGISEQSILKELEIFTPKKVVENEIEILKSFTLMNRVVGQLGLDVRYYKSTIWGDREIYGKIPVKIIARKPLASLYKEKIKIKFIDNQSILIDGEQYPIGKDINTEFGQLRVIANRSLNSSIDPLIFKFSPRIKTVKDYQKKLIVEPTTKASTVLTLAIEDGVVTKGEVILNQLVKEYNQSAIIDKNKAASNTLDFVENRLKLISKEIAVVEKDVEKYKSDEGITDLSSQGSFFLEKVKENDALLSEVNLQIASLEGLEKYVHNASSNRGEIPIIIGLNDPVLTGLIHKLGTLESEKDQLSQTVGPANPLAKTLQNQIAITKNNISDNIHTTKTMLTTNRRLLHKTNADLEKLVRSIPHKERALLNITRQQAIKNELYTYLLKKREETALSYAAAISDSRTIDMALGSSEPIKPVMRNIFILFGLIGLCLPVALLAIRDSRNNRIVRRLDVESLTNIPIIGEVVESMETDGLIINSQNRSTIGEQIRTLRTNIQFLRTKSSASQVILFTSSISGEGKSYLSLNLGASLSLIGHPTVILEFDMRKPKLEKVLNKHSKRGLSHYLINEAEINDILHPIDGYNNYFLLPCGSIPPNPAEILSSPRLAQLFQELRKRFNYILVDSPPCTLVTDAQLIAPFADITLFIVRHNFTPKSNFKVVENLYTENRFNKMYLIINAITDDDQAYYYNYNYGNYYTSESDDNNHLDSHKNGQIVSGFLKKVFKNKPAIPKKKEKKEPVLQDLDIITKSTSFTENTVKSTVTSLVDIEHVLVDKTTTDSKKPAPPQPIANATPVNQPDELPAKKYKELAYLAVAGNFTSENKALNLLCILLQKGYQNAFILNEDDAYKVIALGSDDRSEIIESIEHISSISNSRALVHRNRK</sequence>
<dbReference type="CDD" id="cd05387">
    <property type="entry name" value="BY-kinase"/>
    <property type="match status" value="1"/>
</dbReference>
<name>A0A7K0EVE1_9BACT</name>
<keyword evidence="2" id="KW-0067">ATP-binding</keyword>
<feature type="domain" description="Tyrosine-protein kinase G-rich" evidence="6">
    <location>
        <begin position="425"/>
        <end position="503"/>
    </location>
</feature>
<dbReference type="OrthoDB" id="9794577at2"/>
<protein>
    <submittedName>
        <fullName evidence="7">Polysaccharide biosynthesis tyrosine autokinase</fullName>
        <ecNumber evidence="7">2.7.10.2</ecNumber>
    </submittedName>
</protein>
<dbReference type="AlphaFoldDB" id="A0A7K0EVE1"/>
<evidence type="ECO:0000256" key="5">
    <source>
        <dbReference type="SAM" id="Phobius"/>
    </source>
</evidence>
<dbReference type="Proteomes" id="UP000441754">
    <property type="component" value="Unassembled WGS sequence"/>
</dbReference>
<dbReference type="InterPro" id="IPR032807">
    <property type="entry name" value="GNVR"/>
</dbReference>
<dbReference type="SUPFAM" id="SSF52540">
    <property type="entry name" value="P-loop containing nucleoside triphosphate hydrolases"/>
    <property type="match status" value="1"/>
</dbReference>
<dbReference type="GO" id="GO:0005524">
    <property type="term" value="F:ATP binding"/>
    <property type="evidence" value="ECO:0007669"/>
    <property type="project" value="UniProtKB-KW"/>
</dbReference>
<evidence type="ECO:0000313" key="7">
    <source>
        <dbReference type="EMBL" id="MRS65526.1"/>
    </source>
</evidence>
<feature type="region of interest" description="Disordered" evidence="4">
    <location>
        <begin position="836"/>
        <end position="858"/>
    </location>
</feature>
<dbReference type="GO" id="GO:0004715">
    <property type="term" value="F:non-membrane spanning protein tyrosine kinase activity"/>
    <property type="evidence" value="ECO:0007669"/>
    <property type="project" value="UniProtKB-EC"/>
</dbReference>
<keyword evidence="5" id="KW-0472">Membrane</keyword>
<dbReference type="Pfam" id="PF13807">
    <property type="entry name" value="GNVR"/>
    <property type="match status" value="1"/>
</dbReference>
<evidence type="ECO:0000256" key="4">
    <source>
        <dbReference type="SAM" id="MobiDB-lite"/>
    </source>
</evidence>
<evidence type="ECO:0000259" key="6">
    <source>
        <dbReference type="Pfam" id="PF13807"/>
    </source>
</evidence>
<keyword evidence="1" id="KW-0547">Nucleotide-binding</keyword>
<dbReference type="InterPro" id="IPR050445">
    <property type="entry name" value="Bact_polysacc_biosynth/exp"/>
</dbReference>
<feature type="coiled-coil region" evidence="3">
    <location>
        <begin position="251"/>
        <end position="285"/>
    </location>
</feature>
<proteinExistence type="predicted"/>
<reference evidence="7 8" key="1">
    <citation type="journal article" date="2018" name="Antonie Van Leeuwenhoek">
        <title>Larkinella terrae sp. nov., isolated from soil on Jeju Island, South Korea.</title>
        <authorList>
            <person name="Ten L.N."/>
            <person name="Jeon J."/>
            <person name="Park S.J."/>
            <person name="Park S."/>
            <person name="Lee S.Y."/>
            <person name="Kim M.K."/>
            <person name="Jung H.Y."/>
        </authorList>
    </citation>
    <scope>NUCLEOTIDE SEQUENCE [LARGE SCALE GENOMIC DNA]</scope>
    <source>
        <strain evidence="7 8">KCTC 52001</strain>
    </source>
</reference>
<keyword evidence="5" id="KW-1133">Transmembrane helix</keyword>
<keyword evidence="7" id="KW-0808">Transferase</keyword>
<dbReference type="GO" id="GO:0005886">
    <property type="term" value="C:plasma membrane"/>
    <property type="evidence" value="ECO:0007669"/>
    <property type="project" value="TreeGrafter"/>
</dbReference>
<dbReference type="Gene3D" id="3.40.50.300">
    <property type="entry name" value="P-loop containing nucleotide triphosphate hydrolases"/>
    <property type="match status" value="1"/>
</dbReference>
<keyword evidence="8" id="KW-1185">Reference proteome</keyword>
<dbReference type="NCBIfam" id="TIGR01007">
    <property type="entry name" value="eps_fam"/>
    <property type="match status" value="1"/>
</dbReference>
<keyword evidence="7" id="KW-0418">Kinase</keyword>
<evidence type="ECO:0000256" key="3">
    <source>
        <dbReference type="SAM" id="Coils"/>
    </source>
</evidence>
<evidence type="ECO:0000313" key="8">
    <source>
        <dbReference type="Proteomes" id="UP000441754"/>
    </source>
</evidence>
<keyword evidence="3" id="KW-0175">Coiled coil</keyword>
<dbReference type="RefSeq" id="WP_154178896.1">
    <property type="nucleotide sequence ID" value="NZ_WJXZ01000015.1"/>
</dbReference>
<evidence type="ECO:0000256" key="1">
    <source>
        <dbReference type="ARBA" id="ARBA00022741"/>
    </source>
</evidence>
<gene>
    <name evidence="7" type="ORF">GJJ30_29820</name>
</gene>
<dbReference type="PANTHER" id="PTHR32309:SF13">
    <property type="entry name" value="FERRIC ENTEROBACTIN TRANSPORT PROTEIN FEPE"/>
    <property type="match status" value="1"/>
</dbReference>
<dbReference type="EC" id="2.7.10.2" evidence="7"/>
<feature type="transmembrane region" description="Helical" evidence="5">
    <location>
        <begin position="21"/>
        <end position="45"/>
    </location>
</feature>
<evidence type="ECO:0000256" key="2">
    <source>
        <dbReference type="ARBA" id="ARBA00022840"/>
    </source>
</evidence>
<keyword evidence="5" id="KW-0812">Transmembrane</keyword>
<feature type="transmembrane region" description="Helical" evidence="5">
    <location>
        <begin position="483"/>
        <end position="501"/>
    </location>
</feature>